<protein>
    <submittedName>
        <fullName evidence="2">Uncharacterized protein</fullName>
    </submittedName>
</protein>
<name>A0A0A9CHA1_ARUDO</name>
<feature type="compositionally biased region" description="Polar residues" evidence="1">
    <location>
        <begin position="23"/>
        <end position="32"/>
    </location>
</feature>
<sequence length="108" mass="11971">MGYLNHCAGQPGAFTLSDRASQVQGNSFTKTPVNPAEPTLAKHTHPVNLGAGTSGVQKEYPKQPQITKPTHAQEDKTQQFQQYRTQHASNNTHMYEYTTGEQYYGTSN</sequence>
<reference evidence="2" key="2">
    <citation type="journal article" date="2015" name="Data Brief">
        <title>Shoot transcriptome of the giant reed, Arundo donax.</title>
        <authorList>
            <person name="Barrero R.A."/>
            <person name="Guerrero F.D."/>
            <person name="Moolhuijzen P."/>
            <person name="Goolsby J.A."/>
            <person name="Tidwell J."/>
            <person name="Bellgard S.E."/>
            <person name="Bellgard M.I."/>
        </authorList>
    </citation>
    <scope>NUCLEOTIDE SEQUENCE</scope>
    <source>
        <tissue evidence="2">Shoot tissue taken approximately 20 cm above the soil surface</tissue>
    </source>
</reference>
<evidence type="ECO:0000313" key="2">
    <source>
        <dbReference type="EMBL" id="JAD70897.1"/>
    </source>
</evidence>
<dbReference type="EMBL" id="GBRH01226998">
    <property type="protein sequence ID" value="JAD70897.1"/>
    <property type="molecule type" value="Transcribed_RNA"/>
</dbReference>
<feature type="region of interest" description="Disordered" evidence="1">
    <location>
        <begin position="23"/>
        <end position="74"/>
    </location>
</feature>
<evidence type="ECO:0000256" key="1">
    <source>
        <dbReference type="SAM" id="MobiDB-lite"/>
    </source>
</evidence>
<proteinExistence type="predicted"/>
<organism evidence="2">
    <name type="scientific">Arundo donax</name>
    <name type="common">Giant reed</name>
    <name type="synonym">Donax arundinaceus</name>
    <dbReference type="NCBI Taxonomy" id="35708"/>
    <lineage>
        <taxon>Eukaryota</taxon>
        <taxon>Viridiplantae</taxon>
        <taxon>Streptophyta</taxon>
        <taxon>Embryophyta</taxon>
        <taxon>Tracheophyta</taxon>
        <taxon>Spermatophyta</taxon>
        <taxon>Magnoliopsida</taxon>
        <taxon>Liliopsida</taxon>
        <taxon>Poales</taxon>
        <taxon>Poaceae</taxon>
        <taxon>PACMAD clade</taxon>
        <taxon>Arundinoideae</taxon>
        <taxon>Arundineae</taxon>
        <taxon>Arundo</taxon>
    </lineage>
</organism>
<dbReference type="AlphaFoldDB" id="A0A0A9CHA1"/>
<reference evidence="2" key="1">
    <citation type="submission" date="2014-09" db="EMBL/GenBank/DDBJ databases">
        <authorList>
            <person name="Magalhaes I.L.F."/>
            <person name="Oliveira U."/>
            <person name="Santos F.R."/>
            <person name="Vidigal T.H.D.A."/>
            <person name="Brescovit A.D."/>
            <person name="Santos A.J."/>
        </authorList>
    </citation>
    <scope>NUCLEOTIDE SEQUENCE</scope>
    <source>
        <tissue evidence="2">Shoot tissue taken approximately 20 cm above the soil surface</tissue>
    </source>
</reference>
<accession>A0A0A9CHA1</accession>